<feature type="compositionally biased region" description="Polar residues" evidence="1">
    <location>
        <begin position="20"/>
        <end position="44"/>
    </location>
</feature>
<feature type="non-terminal residue" evidence="2">
    <location>
        <position position="1"/>
    </location>
</feature>
<feature type="region of interest" description="Disordered" evidence="1">
    <location>
        <begin position="1"/>
        <end position="53"/>
    </location>
</feature>
<accession>A0A484H3X5</accession>
<evidence type="ECO:0000313" key="3">
    <source>
        <dbReference type="Proteomes" id="UP000295264"/>
    </source>
</evidence>
<dbReference type="AlphaFoldDB" id="A0A484H3X5"/>
<keyword evidence="3" id="KW-1185">Reference proteome</keyword>
<proteinExistence type="predicted"/>
<sequence length="53" mass="5488">SLVVQWLGLQAPNAGGTGSIPDQGTRSHTHAATESLPQLRSPQAATKEPACHN</sequence>
<evidence type="ECO:0000256" key="1">
    <source>
        <dbReference type="SAM" id="MobiDB-lite"/>
    </source>
</evidence>
<dbReference type="Proteomes" id="UP000295264">
    <property type="component" value="Unassembled WGS sequence"/>
</dbReference>
<reference evidence="2 3" key="1">
    <citation type="journal article" date="2018" name="Genomics">
        <title>Molecular footprints of inshore aquatic adaptation in Indo-Pacific humpback dolphin (Sousa chinensis).</title>
        <authorList>
            <person name="Ming Y."/>
            <person name="Jian J."/>
            <person name="Yu F."/>
            <person name="Yu X."/>
            <person name="Wang J."/>
            <person name="Liu W."/>
        </authorList>
    </citation>
    <scope>NUCLEOTIDE SEQUENCE [LARGE SCALE GENOMIC DNA]</scope>
    <source>
        <strain evidence="2">MY-2018</strain>
        <tissue evidence="2">Skin</tissue>
    </source>
</reference>
<dbReference type="EMBL" id="QWLN02000017">
    <property type="protein sequence ID" value="TEA42613.1"/>
    <property type="molecule type" value="Genomic_DNA"/>
</dbReference>
<evidence type="ECO:0000313" key="2">
    <source>
        <dbReference type="EMBL" id="TEA42613.1"/>
    </source>
</evidence>
<name>A0A484H3X5_SOUCH</name>
<protein>
    <submittedName>
        <fullName evidence="2">Uncharacterized protein</fullName>
    </submittedName>
</protein>
<gene>
    <name evidence="2" type="ORF">DBR06_SOUSAS1610110</name>
</gene>
<comment type="caution">
    <text evidence="2">The sequence shown here is derived from an EMBL/GenBank/DDBJ whole genome shotgun (WGS) entry which is preliminary data.</text>
</comment>
<organism evidence="2 3">
    <name type="scientific">Sousa chinensis</name>
    <name type="common">Indo-pacific humpbacked dolphin</name>
    <name type="synonym">Steno chinensis</name>
    <dbReference type="NCBI Taxonomy" id="103600"/>
    <lineage>
        <taxon>Eukaryota</taxon>
        <taxon>Metazoa</taxon>
        <taxon>Chordata</taxon>
        <taxon>Craniata</taxon>
        <taxon>Vertebrata</taxon>
        <taxon>Euteleostomi</taxon>
        <taxon>Mammalia</taxon>
        <taxon>Eutheria</taxon>
        <taxon>Laurasiatheria</taxon>
        <taxon>Artiodactyla</taxon>
        <taxon>Whippomorpha</taxon>
        <taxon>Cetacea</taxon>
        <taxon>Odontoceti</taxon>
        <taxon>Delphinidae</taxon>
        <taxon>Sousa</taxon>
    </lineage>
</organism>